<feature type="non-terminal residue" evidence="1">
    <location>
        <position position="1"/>
    </location>
</feature>
<name>A0ABU8YY63_9CYAN</name>
<evidence type="ECO:0000313" key="1">
    <source>
        <dbReference type="EMBL" id="MEK0189379.1"/>
    </source>
</evidence>
<gene>
    <name evidence="1" type="ORF">WMG39_31720</name>
</gene>
<dbReference type="Proteomes" id="UP001384579">
    <property type="component" value="Unassembled WGS sequence"/>
</dbReference>
<comment type="caution">
    <text evidence="1">The sequence shown here is derived from an EMBL/GenBank/DDBJ whole genome shotgun (WGS) entry which is preliminary data.</text>
</comment>
<dbReference type="RefSeq" id="WP_340542555.1">
    <property type="nucleotide sequence ID" value="NZ_JBBLXS010001187.1"/>
</dbReference>
<sequence>RGGAPVPALLAVGALWEEKTRPYLAKTKQGILSHSNLISLRRTHLKNPVSSKNHRFFHKY</sequence>
<accession>A0ABU8YY63</accession>
<reference evidence="1 2" key="1">
    <citation type="journal article" date="2020" name="Harmful Algae">
        <title>Molecular and morphological characterization of a novel dihydroanatoxin-a producing Microcoleus species (cyanobacteria) from the Russian River, California, USA.</title>
        <authorList>
            <person name="Conklin K.Y."/>
            <person name="Stancheva R."/>
            <person name="Otten T.G."/>
            <person name="Fadness R."/>
            <person name="Boyer G.L."/>
            <person name="Read B."/>
            <person name="Zhang X."/>
            <person name="Sheath R.G."/>
        </authorList>
    </citation>
    <scope>NUCLEOTIDE SEQUENCE [LARGE SCALE GENOMIC DNA]</scope>
    <source>
        <strain evidence="1 2">PTRS2</strain>
    </source>
</reference>
<keyword evidence="2" id="KW-1185">Reference proteome</keyword>
<dbReference type="EMBL" id="JBBLXS010001187">
    <property type="protein sequence ID" value="MEK0189379.1"/>
    <property type="molecule type" value="Genomic_DNA"/>
</dbReference>
<organism evidence="1 2">
    <name type="scientific">Microcoleus anatoxicus PTRS2</name>
    <dbReference type="NCBI Taxonomy" id="2705321"/>
    <lineage>
        <taxon>Bacteria</taxon>
        <taxon>Bacillati</taxon>
        <taxon>Cyanobacteriota</taxon>
        <taxon>Cyanophyceae</taxon>
        <taxon>Oscillatoriophycideae</taxon>
        <taxon>Oscillatoriales</taxon>
        <taxon>Microcoleaceae</taxon>
        <taxon>Microcoleus</taxon>
        <taxon>Microcoleus anatoxicus</taxon>
    </lineage>
</organism>
<protein>
    <submittedName>
        <fullName evidence="1">Uncharacterized protein</fullName>
    </submittedName>
</protein>
<evidence type="ECO:0000313" key="2">
    <source>
        <dbReference type="Proteomes" id="UP001384579"/>
    </source>
</evidence>
<proteinExistence type="predicted"/>